<dbReference type="GO" id="GO:0005634">
    <property type="term" value="C:nucleus"/>
    <property type="evidence" value="ECO:0007669"/>
    <property type="project" value="UniProtKB-SubCell"/>
</dbReference>
<dbReference type="OMA" id="SCHIFES"/>
<dbReference type="PROSITE" id="PS50966">
    <property type="entry name" value="ZF_SWIM"/>
    <property type="match status" value="1"/>
</dbReference>
<protein>
    <recommendedName>
        <fullName evidence="2">Protein FAR1-RELATED SEQUENCE</fullName>
    </recommendedName>
</protein>
<name>A0A059C763_EUCGR</name>
<evidence type="ECO:0000256" key="2">
    <source>
        <dbReference type="RuleBase" id="RU367018"/>
    </source>
</evidence>
<accession>A0A059C763</accession>
<keyword evidence="1 2" id="KW-0863">Zinc-finger</keyword>
<dbReference type="PANTHER" id="PTHR31669">
    <property type="entry name" value="PROTEIN FAR1-RELATED SEQUENCE 10-RELATED"/>
    <property type="match status" value="1"/>
</dbReference>
<dbReference type="Pfam" id="PF04434">
    <property type="entry name" value="SWIM"/>
    <property type="match status" value="1"/>
</dbReference>
<keyword evidence="2" id="KW-0539">Nucleus</keyword>
<organism evidence="4">
    <name type="scientific">Eucalyptus grandis</name>
    <name type="common">Flooded gum</name>
    <dbReference type="NCBI Taxonomy" id="71139"/>
    <lineage>
        <taxon>Eukaryota</taxon>
        <taxon>Viridiplantae</taxon>
        <taxon>Streptophyta</taxon>
        <taxon>Embryophyta</taxon>
        <taxon>Tracheophyta</taxon>
        <taxon>Spermatophyta</taxon>
        <taxon>Magnoliopsida</taxon>
        <taxon>eudicotyledons</taxon>
        <taxon>Gunneridae</taxon>
        <taxon>Pentapetalae</taxon>
        <taxon>rosids</taxon>
        <taxon>malvids</taxon>
        <taxon>Myrtales</taxon>
        <taxon>Myrtaceae</taxon>
        <taxon>Myrtoideae</taxon>
        <taxon>Eucalypteae</taxon>
        <taxon>Eucalyptus</taxon>
    </lineage>
</organism>
<comment type="function">
    <text evidence="2">Putative transcription activator involved in regulating light control of development.</text>
</comment>
<sequence>MSESTNSVFQQMSAKISSLVLFVHYYEEQLKHIRETEGQDDYSSREQPKLHILHNEILTHATSMYTYTIFKRFYDEFLQTVSQHISSTAFNGLVYEYTLKCKGIQGEHTVRFNPIDFSVSCECKFFESKGWLCQHALYVLNVNSSVSVISFAYILKIWTKGAKQEYMNDESHEMSAGPSTFYRFSILMQNTFEVMSLGVQDENIMK</sequence>
<reference evidence="4" key="1">
    <citation type="submission" date="2013-07" db="EMBL/GenBank/DDBJ databases">
        <title>The genome of Eucalyptus grandis.</title>
        <authorList>
            <person name="Schmutz J."/>
            <person name="Hayes R."/>
            <person name="Myburg A."/>
            <person name="Tuskan G."/>
            <person name="Grattapaglia D."/>
            <person name="Rokhsar D.S."/>
        </authorList>
    </citation>
    <scope>NUCLEOTIDE SEQUENCE</scope>
    <source>
        <tissue evidence="4">Leaf extractions</tissue>
    </source>
</reference>
<dbReference type="InterPro" id="IPR007527">
    <property type="entry name" value="Znf_SWIM"/>
</dbReference>
<dbReference type="AlphaFoldDB" id="A0A059C763"/>
<dbReference type="Gramene" id="KCW74197">
    <property type="protein sequence ID" value="KCW74197"/>
    <property type="gene ID" value="EUGRSUZ_E02845"/>
</dbReference>
<gene>
    <name evidence="4" type="ORF">EUGRSUZ_E02845</name>
</gene>
<dbReference type="PANTHER" id="PTHR31669:SF303">
    <property type="entry name" value="PROTEIN FAR1-RELATED SEQUENCE"/>
    <property type="match status" value="1"/>
</dbReference>
<proteinExistence type="inferred from homology"/>
<dbReference type="InterPro" id="IPR031052">
    <property type="entry name" value="FHY3/FAR1"/>
</dbReference>
<dbReference type="InParanoid" id="A0A059C763"/>
<dbReference type="EMBL" id="KK198757">
    <property type="protein sequence ID" value="KCW74197.1"/>
    <property type="molecule type" value="Genomic_DNA"/>
</dbReference>
<evidence type="ECO:0000259" key="3">
    <source>
        <dbReference type="PROSITE" id="PS50966"/>
    </source>
</evidence>
<comment type="subcellular location">
    <subcellularLocation>
        <location evidence="2">Nucleus</location>
    </subcellularLocation>
</comment>
<evidence type="ECO:0000313" key="4">
    <source>
        <dbReference type="EMBL" id="KCW74197.1"/>
    </source>
</evidence>
<comment type="similarity">
    <text evidence="2">Belongs to the FHY3/FAR1 family.</text>
</comment>
<feature type="domain" description="SWIM-type" evidence="3">
    <location>
        <begin position="108"/>
        <end position="144"/>
    </location>
</feature>
<dbReference type="GO" id="GO:0006355">
    <property type="term" value="P:regulation of DNA-templated transcription"/>
    <property type="evidence" value="ECO:0007669"/>
    <property type="project" value="UniProtKB-UniRule"/>
</dbReference>
<keyword evidence="2" id="KW-0862">Zinc</keyword>
<dbReference type="GO" id="GO:0008270">
    <property type="term" value="F:zinc ion binding"/>
    <property type="evidence" value="ECO:0007669"/>
    <property type="project" value="UniProtKB-UniRule"/>
</dbReference>
<keyword evidence="2" id="KW-0479">Metal-binding</keyword>
<evidence type="ECO:0000256" key="1">
    <source>
        <dbReference type="PROSITE-ProRule" id="PRU00325"/>
    </source>
</evidence>